<evidence type="ECO:0000256" key="2">
    <source>
        <dbReference type="SAM" id="MobiDB-lite"/>
    </source>
</evidence>
<keyword evidence="1" id="KW-0813">Transport</keyword>
<dbReference type="STRING" id="1016849.A0A0D1VY25"/>
<dbReference type="InterPro" id="IPR036837">
    <property type="entry name" value="Cation_efflux_CTD_sf"/>
</dbReference>
<evidence type="ECO:0000313" key="4">
    <source>
        <dbReference type="Proteomes" id="UP000053599"/>
    </source>
</evidence>
<reference evidence="3 4" key="1">
    <citation type="submission" date="2015-01" db="EMBL/GenBank/DDBJ databases">
        <title>The Genome Sequence of Exophiala sideris CBS121828.</title>
        <authorList>
            <consortium name="The Broad Institute Genomics Platform"/>
            <person name="Cuomo C."/>
            <person name="de Hoog S."/>
            <person name="Gorbushina A."/>
            <person name="Stielow B."/>
            <person name="Teixiera M."/>
            <person name="Abouelleil A."/>
            <person name="Chapman S.B."/>
            <person name="Priest M."/>
            <person name="Young S.K."/>
            <person name="Wortman J."/>
            <person name="Nusbaum C."/>
            <person name="Birren B."/>
        </authorList>
    </citation>
    <scope>NUCLEOTIDE SEQUENCE [LARGE SCALE GENOMIC DNA]</scope>
    <source>
        <strain evidence="3 4">CBS 121828</strain>
    </source>
</reference>
<dbReference type="InterPro" id="IPR050291">
    <property type="entry name" value="CDF_Transporter"/>
</dbReference>
<dbReference type="GO" id="GO:0008324">
    <property type="term" value="F:monoatomic cation transmembrane transporter activity"/>
    <property type="evidence" value="ECO:0007669"/>
    <property type="project" value="TreeGrafter"/>
</dbReference>
<proteinExistence type="predicted"/>
<feature type="compositionally biased region" description="Acidic residues" evidence="2">
    <location>
        <begin position="38"/>
        <end position="79"/>
    </location>
</feature>
<dbReference type="AlphaFoldDB" id="A0A0D1VY25"/>
<evidence type="ECO:0000313" key="3">
    <source>
        <dbReference type="EMBL" id="KIV81270.1"/>
    </source>
</evidence>
<dbReference type="PANTHER" id="PTHR43840">
    <property type="entry name" value="MITOCHONDRIAL METAL TRANSPORTER 1-RELATED"/>
    <property type="match status" value="1"/>
</dbReference>
<gene>
    <name evidence="3" type="ORF">PV11_03467</name>
</gene>
<feature type="region of interest" description="Disordered" evidence="2">
    <location>
        <begin position="1"/>
        <end position="143"/>
    </location>
</feature>
<dbReference type="OrthoDB" id="78296at2759"/>
<dbReference type="SUPFAM" id="SSF160240">
    <property type="entry name" value="Cation efflux protein cytoplasmic domain-like"/>
    <property type="match status" value="1"/>
</dbReference>
<evidence type="ECO:0000256" key="1">
    <source>
        <dbReference type="ARBA" id="ARBA00022448"/>
    </source>
</evidence>
<dbReference type="HOGENOM" id="CLU_1034519_0_0_1"/>
<feature type="compositionally biased region" description="Basic and acidic residues" evidence="2">
    <location>
        <begin position="115"/>
        <end position="131"/>
    </location>
</feature>
<sequence>MSEEGEVRSEEEITTSGPTGYDAGWQDNGETVVVAAVGEDEEEGEEQQEEEEGEEEEEKGEEEEEEEEEGEEEEGEEGGVEASQQSQATVTSCRRSKRQRQHDCPQVKNSPSQNDAHESRPNKRSRPKMDDSQVSSKRRKRGSLAYTDVRNIDAAVTETPSNENLWLEWDSKNMARSSWRCTAVTKLTYLAYRFSPLVAGFKNIHAYHMGDGVWAEFDLLLDEHTSVRDAHDISQTLQYCAEALPEVDRAFVAIDYSAQNPAGHSMDNS</sequence>
<dbReference type="PANTHER" id="PTHR43840:SF11">
    <property type="entry name" value="CATION DIFFUSION FACILITATOR 10"/>
    <property type="match status" value="1"/>
</dbReference>
<name>A0A0D1VY25_9EURO</name>
<dbReference type="EMBL" id="KN846952">
    <property type="protein sequence ID" value="KIV81270.1"/>
    <property type="molecule type" value="Genomic_DNA"/>
</dbReference>
<dbReference type="Gene3D" id="3.30.70.1350">
    <property type="entry name" value="Cation efflux protein, cytoplasmic domain"/>
    <property type="match status" value="1"/>
</dbReference>
<feature type="compositionally biased region" description="Basic and acidic residues" evidence="2">
    <location>
        <begin position="1"/>
        <end position="11"/>
    </location>
</feature>
<feature type="compositionally biased region" description="Polar residues" evidence="2">
    <location>
        <begin position="82"/>
        <end position="93"/>
    </location>
</feature>
<accession>A0A0D1VY25</accession>
<organism evidence="3 4">
    <name type="scientific">Exophiala sideris</name>
    <dbReference type="NCBI Taxonomy" id="1016849"/>
    <lineage>
        <taxon>Eukaryota</taxon>
        <taxon>Fungi</taxon>
        <taxon>Dikarya</taxon>
        <taxon>Ascomycota</taxon>
        <taxon>Pezizomycotina</taxon>
        <taxon>Eurotiomycetes</taxon>
        <taxon>Chaetothyriomycetidae</taxon>
        <taxon>Chaetothyriales</taxon>
        <taxon>Herpotrichiellaceae</taxon>
        <taxon>Exophiala</taxon>
    </lineage>
</organism>
<protein>
    <submittedName>
        <fullName evidence="3">Uncharacterized protein</fullName>
    </submittedName>
</protein>
<dbReference type="GO" id="GO:0016020">
    <property type="term" value="C:membrane"/>
    <property type="evidence" value="ECO:0007669"/>
    <property type="project" value="TreeGrafter"/>
</dbReference>
<dbReference type="Proteomes" id="UP000053599">
    <property type="component" value="Unassembled WGS sequence"/>
</dbReference>